<dbReference type="Pfam" id="PF00753">
    <property type="entry name" value="Lactamase_B"/>
    <property type="match status" value="1"/>
</dbReference>
<dbReference type="Gene3D" id="1.10.10.10">
    <property type="entry name" value="Winged helix-like DNA-binding domain superfamily/Winged helix DNA-binding domain"/>
    <property type="match status" value="1"/>
</dbReference>
<reference evidence="3" key="1">
    <citation type="submission" date="2016-10" db="EMBL/GenBank/DDBJ databases">
        <authorList>
            <person name="Varghese N."/>
            <person name="Submissions S."/>
        </authorList>
    </citation>
    <scope>NUCLEOTIDE SEQUENCE [LARGE SCALE GENOMIC DNA]</scope>
    <source>
        <strain evidence="3">DSM 26922</strain>
    </source>
</reference>
<dbReference type="Pfam" id="PF17778">
    <property type="entry name" value="WHD_BLACT"/>
    <property type="match status" value="1"/>
</dbReference>
<accession>A0A1H2XLE9</accession>
<dbReference type="InterPro" id="IPR041516">
    <property type="entry name" value="LACTB2_WH"/>
</dbReference>
<dbReference type="SMART" id="SM00849">
    <property type="entry name" value="Lactamase_B"/>
    <property type="match status" value="1"/>
</dbReference>
<dbReference type="Gene3D" id="3.60.15.10">
    <property type="entry name" value="Ribonuclease Z/Hydroxyacylglutathione hydrolase-like"/>
    <property type="match status" value="1"/>
</dbReference>
<dbReference type="Proteomes" id="UP000199441">
    <property type="component" value="Unassembled WGS sequence"/>
</dbReference>
<dbReference type="InterPro" id="IPR036866">
    <property type="entry name" value="RibonucZ/Hydroxyglut_hydro"/>
</dbReference>
<dbReference type="PANTHER" id="PTHR23131:SF0">
    <property type="entry name" value="ENDORIBONUCLEASE LACTB2"/>
    <property type="match status" value="1"/>
</dbReference>
<keyword evidence="3" id="KW-1185">Reference proteome</keyword>
<protein>
    <submittedName>
        <fullName evidence="2">Glyoxylase, beta-lactamase superfamily II</fullName>
    </submittedName>
</protein>
<dbReference type="EMBL" id="FNOI01000003">
    <property type="protein sequence ID" value="SDW93528.1"/>
    <property type="molecule type" value="Genomic_DNA"/>
</dbReference>
<evidence type="ECO:0000313" key="2">
    <source>
        <dbReference type="EMBL" id="SDW93528.1"/>
    </source>
</evidence>
<evidence type="ECO:0000259" key="1">
    <source>
        <dbReference type="SMART" id="SM00849"/>
    </source>
</evidence>
<evidence type="ECO:0000313" key="3">
    <source>
        <dbReference type="Proteomes" id="UP000199441"/>
    </source>
</evidence>
<dbReference type="AlphaFoldDB" id="A0A1H2XLE9"/>
<sequence>MTYTGTNTYLLGTRDIAVIDPGPPDEAHLASIMDALSAEQRISHVMVTHSHIDHSPLAMTLAQITGARVYGFGPSKAGRAPVMASFADLGGGEGIDESFLPDVTLAHGAQVQGTDWSLTALHTPGHMGNHLCFHWPEGEALFSGDLVMGWATSMVSPPDGHLTDFMASLDMLAARSGDKTYYSGHGAPIEAPAARVQELIKHRRMRESQILDALRAAPSTPQELTARIYTDVNPVLLPAAQRNVIAHLIDLTERNQVKPQETLSAVSRFSVI</sequence>
<dbReference type="InterPro" id="IPR050662">
    <property type="entry name" value="Sec-metab_biosynth-thioest"/>
</dbReference>
<proteinExistence type="predicted"/>
<dbReference type="CDD" id="cd16278">
    <property type="entry name" value="metallo-hydrolase-like_MBL-fold"/>
    <property type="match status" value="1"/>
</dbReference>
<feature type="domain" description="Metallo-beta-lactamase" evidence="1">
    <location>
        <begin position="5"/>
        <end position="185"/>
    </location>
</feature>
<gene>
    <name evidence="2" type="ORF">SAMN04488001_2029</name>
</gene>
<dbReference type="SUPFAM" id="SSF56281">
    <property type="entry name" value="Metallo-hydrolase/oxidoreductase"/>
    <property type="match status" value="1"/>
</dbReference>
<dbReference type="PANTHER" id="PTHR23131">
    <property type="entry name" value="ENDORIBONUCLEASE LACTB2"/>
    <property type="match status" value="1"/>
</dbReference>
<dbReference type="STRING" id="670155.SAMN04488001_2029"/>
<organism evidence="2 3">
    <name type="scientific">Litoreibacter albidus</name>
    <dbReference type="NCBI Taxonomy" id="670155"/>
    <lineage>
        <taxon>Bacteria</taxon>
        <taxon>Pseudomonadati</taxon>
        <taxon>Pseudomonadota</taxon>
        <taxon>Alphaproteobacteria</taxon>
        <taxon>Rhodobacterales</taxon>
        <taxon>Roseobacteraceae</taxon>
        <taxon>Litoreibacter</taxon>
    </lineage>
</organism>
<dbReference type="InterPro" id="IPR036388">
    <property type="entry name" value="WH-like_DNA-bd_sf"/>
</dbReference>
<dbReference type="InterPro" id="IPR001279">
    <property type="entry name" value="Metallo-B-lactamas"/>
</dbReference>
<dbReference type="OrthoDB" id="9788263at2"/>
<name>A0A1H2XLE9_9RHOB</name>